<evidence type="ECO:0000256" key="2">
    <source>
        <dbReference type="SAM" id="SignalP"/>
    </source>
</evidence>
<feature type="compositionally biased region" description="Polar residues" evidence="1">
    <location>
        <begin position="54"/>
        <end position="65"/>
    </location>
</feature>
<feature type="compositionally biased region" description="Polar residues" evidence="1">
    <location>
        <begin position="74"/>
        <end position="84"/>
    </location>
</feature>
<dbReference type="AlphaFoldDB" id="A0A650ELY1"/>
<feature type="region of interest" description="Disordered" evidence="1">
    <location>
        <begin position="29"/>
        <end position="101"/>
    </location>
</feature>
<evidence type="ECO:0000313" key="3">
    <source>
        <dbReference type="EMBL" id="QGT50730.1"/>
    </source>
</evidence>
<accession>A0A650ELY1</accession>
<proteinExistence type="predicted"/>
<reference evidence="3" key="1">
    <citation type="journal article" date="2020" name="J. ISSAAS">
        <title>Lactobacilli and other gastrointestinal microbiota of Peromyscus leucopus, reservoir host for agents of Lyme disease and other zoonoses in North America.</title>
        <authorList>
            <person name="Milovic A."/>
            <person name="Bassam K."/>
            <person name="Shao H."/>
            <person name="Chatzistamou I."/>
            <person name="Tufts D.M."/>
            <person name="Diuk-Wasser M."/>
            <person name="Barbour A.G."/>
        </authorList>
    </citation>
    <scope>NUCLEOTIDE SEQUENCE</scope>
    <source>
        <strain evidence="3">LL30</strain>
    </source>
</reference>
<feature type="chain" id="PRO_5024803463" evidence="2">
    <location>
        <begin position="19"/>
        <end position="212"/>
    </location>
</feature>
<sequence>MKIVTLLSILFLSSAVFAQTYRSGGTRKANFGAQQTQGENSDDKKSSVPGANSAVKTRTFTSYGARQQWGKGVQTKTVQTSTAGTAAPQEPAEETMVPGAEKKVGSAVAKKGASAPKAAPAAGAVKPGEQAQAQQQPAMPAEAAAAMQQVQGLQDMLKNLGGAAGAGSAGAAPANAPAGAAAGMPAGMNIPGMPDMSALMGAAAAGQQPGKK</sequence>
<dbReference type="EMBL" id="MN577571">
    <property type="protein sequence ID" value="QGT50730.1"/>
    <property type="molecule type" value="Genomic_DNA"/>
</dbReference>
<feature type="signal peptide" evidence="2">
    <location>
        <begin position="1"/>
        <end position="18"/>
    </location>
</feature>
<keyword evidence="2" id="KW-0732">Signal</keyword>
<protein>
    <submittedName>
        <fullName evidence="3">Uncharacterized protein</fullName>
    </submittedName>
</protein>
<organism evidence="3">
    <name type="scientific">uncultured Elusimicrobia bacterium</name>
    <dbReference type="NCBI Taxonomy" id="699876"/>
    <lineage>
        <taxon>Bacteria</taxon>
        <taxon>Pseudomonadati</taxon>
        <taxon>Elusimicrobiota</taxon>
        <taxon>Elusimicrobia</taxon>
        <taxon>environmental samples</taxon>
    </lineage>
</organism>
<evidence type="ECO:0000256" key="1">
    <source>
        <dbReference type="SAM" id="MobiDB-lite"/>
    </source>
</evidence>
<name>A0A650ELY1_9BACT</name>
<gene>
    <name evidence="3" type="ORF">Elusimicrob1349_2000</name>
</gene>